<evidence type="ECO:0000256" key="6">
    <source>
        <dbReference type="ARBA" id="ARBA00023242"/>
    </source>
</evidence>
<evidence type="ECO:0000256" key="4">
    <source>
        <dbReference type="ARBA" id="ARBA00022552"/>
    </source>
</evidence>
<evidence type="ECO:0000256" key="3">
    <source>
        <dbReference type="ARBA" id="ARBA00022517"/>
    </source>
</evidence>
<feature type="coiled-coil region" evidence="10">
    <location>
        <begin position="168"/>
        <end position="210"/>
    </location>
</feature>
<evidence type="ECO:0000256" key="2">
    <source>
        <dbReference type="ARBA" id="ARBA00009418"/>
    </source>
</evidence>
<dbReference type="GO" id="GO:0005730">
    <property type="term" value="C:nucleolus"/>
    <property type="evidence" value="ECO:0007669"/>
    <property type="project" value="UniProtKB-SubCell"/>
</dbReference>
<dbReference type="InterPro" id="IPR009292">
    <property type="entry name" value="RRP36"/>
</dbReference>
<proteinExistence type="inferred from homology"/>
<evidence type="ECO:0000256" key="10">
    <source>
        <dbReference type="SAM" id="Coils"/>
    </source>
</evidence>
<dbReference type="GeneID" id="14540424"/>
<evidence type="ECO:0000256" key="8">
    <source>
        <dbReference type="ARBA" id="ARBA00025053"/>
    </source>
</evidence>
<accession>H8X676</accession>
<dbReference type="EMBL" id="HE681722">
    <property type="protein sequence ID" value="CCG23324.1"/>
    <property type="molecule type" value="Genomic_DNA"/>
</dbReference>
<dbReference type="Proteomes" id="UP000005018">
    <property type="component" value="Chromosome 4"/>
</dbReference>
<keyword evidence="3 9" id="KW-0690">Ribosome biogenesis</keyword>
<comment type="similarity">
    <text evidence="2 9">Belongs to the RRP36 family.</text>
</comment>
<feature type="compositionally biased region" description="Basic and acidic residues" evidence="11">
    <location>
        <begin position="274"/>
        <end position="287"/>
    </location>
</feature>
<keyword evidence="6 9" id="KW-0539">Nucleus</keyword>
<keyword evidence="13" id="KW-1185">Reference proteome</keyword>
<reference evidence="12 13" key="1">
    <citation type="journal article" date="2012" name="PLoS ONE">
        <title>Sequence and analysis of the genome of the pathogenic yeast Candida orthopsilosis.</title>
        <authorList>
            <person name="Riccombeni A."/>
            <person name="Vidanes G."/>
            <person name="Proux-Wera E."/>
            <person name="Wolfe K.H."/>
            <person name="Butler G."/>
        </authorList>
    </citation>
    <scope>NUCLEOTIDE SEQUENCE [LARGE SCALE GENOMIC DNA]</scope>
    <source>
        <strain evidence="12 13">Co 90-125</strain>
    </source>
</reference>
<feature type="compositionally biased region" description="Acidic residues" evidence="11">
    <location>
        <begin position="79"/>
        <end position="96"/>
    </location>
</feature>
<dbReference type="GO" id="GO:0000462">
    <property type="term" value="P:maturation of SSU-rRNA from tricistronic rRNA transcript (SSU-rRNA, 5.8S rRNA, LSU-rRNA)"/>
    <property type="evidence" value="ECO:0007669"/>
    <property type="project" value="TreeGrafter"/>
</dbReference>
<feature type="region of interest" description="Disordered" evidence="11">
    <location>
        <begin position="252"/>
        <end position="287"/>
    </location>
</feature>
<dbReference type="PANTHER" id="PTHR21738">
    <property type="entry name" value="RIBOSOMAL RNA PROCESSING PROTEIN 36 HOMOLOG"/>
    <property type="match status" value="1"/>
</dbReference>
<evidence type="ECO:0000313" key="12">
    <source>
        <dbReference type="EMBL" id="CCG23324.1"/>
    </source>
</evidence>
<dbReference type="KEGG" id="cot:CORT_0D04840"/>
<evidence type="ECO:0000313" key="13">
    <source>
        <dbReference type="Proteomes" id="UP000005018"/>
    </source>
</evidence>
<dbReference type="GO" id="GO:0030686">
    <property type="term" value="C:90S preribosome"/>
    <property type="evidence" value="ECO:0007669"/>
    <property type="project" value="TreeGrafter"/>
</dbReference>
<feature type="compositionally biased region" description="Basic and acidic residues" evidence="11">
    <location>
        <begin position="252"/>
        <end position="265"/>
    </location>
</feature>
<evidence type="ECO:0000256" key="7">
    <source>
        <dbReference type="ARBA" id="ARBA00023274"/>
    </source>
</evidence>
<dbReference type="RefSeq" id="XP_003869459.1">
    <property type="nucleotide sequence ID" value="XM_003869410.1"/>
</dbReference>
<dbReference type="Pfam" id="PF06102">
    <property type="entry name" value="RRP36"/>
    <property type="match status" value="1"/>
</dbReference>
<evidence type="ECO:0000256" key="9">
    <source>
        <dbReference type="RuleBase" id="RU368027"/>
    </source>
</evidence>
<comment type="function">
    <text evidence="8 9">Component of the 90S pre-ribosome involved in the maturation of rRNAs. Required for early cleavages of the pre-RNAs in the 40S ribosomal subunit maturation pathway.</text>
</comment>
<organism evidence="12 13">
    <name type="scientific">Candida orthopsilosis (strain 90-125)</name>
    <name type="common">Yeast</name>
    <dbReference type="NCBI Taxonomy" id="1136231"/>
    <lineage>
        <taxon>Eukaryota</taxon>
        <taxon>Fungi</taxon>
        <taxon>Dikarya</taxon>
        <taxon>Ascomycota</taxon>
        <taxon>Saccharomycotina</taxon>
        <taxon>Pichiomycetes</taxon>
        <taxon>Debaryomycetaceae</taxon>
        <taxon>Candida/Lodderomyces clade</taxon>
        <taxon>Candida</taxon>
    </lineage>
</organism>
<evidence type="ECO:0000256" key="1">
    <source>
        <dbReference type="ARBA" id="ARBA00004604"/>
    </source>
</evidence>
<dbReference type="OrthoDB" id="448446at2759"/>
<keyword evidence="7 9" id="KW-0687">Ribonucleoprotein</keyword>
<evidence type="ECO:0000256" key="5">
    <source>
        <dbReference type="ARBA" id="ARBA00023054"/>
    </source>
</evidence>
<evidence type="ECO:0000256" key="11">
    <source>
        <dbReference type="SAM" id="MobiDB-lite"/>
    </source>
</evidence>
<dbReference type="eggNOG" id="KOG3190">
    <property type="taxonomic scope" value="Eukaryota"/>
</dbReference>
<gene>
    <name evidence="12" type="ORF">CORT_0D04840</name>
</gene>
<keyword evidence="4 9" id="KW-0698">rRNA processing</keyword>
<keyword evidence="5 10" id="KW-0175">Coiled coil</keyword>
<dbReference type="AlphaFoldDB" id="H8X676"/>
<feature type="region of interest" description="Disordered" evidence="11">
    <location>
        <begin position="1"/>
        <end position="140"/>
    </location>
</feature>
<name>H8X676_CANO9</name>
<comment type="subunit">
    <text evidence="9">Associates with 90S and pre-40S pre-ribosomal particles.</text>
</comment>
<dbReference type="HOGENOM" id="CLU_048802_3_0_1"/>
<protein>
    <recommendedName>
        <fullName evidence="9">rRNA biogenesis protein RRP36</fullName>
    </recommendedName>
</protein>
<sequence length="287" mass="33555">MLQDSTVQVSAGMPKHSRIKPAYDSELSDEEENYQHSKLSSRSKSSKNSQGDDELATISFGTLRDAQSKLQNEKVNGDSESDSEDFFEESDSDSGPEETSSNTRKKRSKHAPAEASSKKPVSRIRDIEGLPSRKSQTLHTDIRFDAAYGKADLTQTRKNYAFLDDYRKQEIQNMEQILKDKKSKLDEEEKEEIRLKLQSLKSRMDTLKNRDLENQVLKEYKKKQYKNVKEGKSNQPYFLKRGDKRKILQKVKYDSMKPKQREKAMERKRKKRLGKEFRQLEFRPRNE</sequence>
<comment type="subcellular location">
    <subcellularLocation>
        <location evidence="1 9">Nucleus</location>
        <location evidence="1 9">Nucleolus</location>
    </subcellularLocation>
</comment>
<dbReference type="PANTHER" id="PTHR21738:SF0">
    <property type="entry name" value="RIBOSOMAL RNA PROCESSING PROTEIN 36 HOMOLOG"/>
    <property type="match status" value="1"/>
</dbReference>